<keyword evidence="2" id="KW-1185">Reference proteome</keyword>
<reference evidence="1 2" key="1">
    <citation type="submission" date="2024-04" db="EMBL/GenBank/DDBJ databases">
        <title>draft genome sequnece of Flavobacterium buctense JCM 30750.</title>
        <authorList>
            <person name="Kim D.-U."/>
        </authorList>
    </citation>
    <scope>NUCLEOTIDE SEQUENCE [LARGE SCALE GENOMIC DNA]</scope>
    <source>
        <strain evidence="1 2">JCM 30750</strain>
    </source>
</reference>
<proteinExistence type="predicted"/>
<gene>
    <name evidence="1" type="ORF">WMW71_05975</name>
</gene>
<dbReference type="EMBL" id="JBBPCB010000003">
    <property type="protein sequence ID" value="MEK8179883.1"/>
    <property type="molecule type" value="Genomic_DNA"/>
</dbReference>
<organism evidence="1 2">
    <name type="scientific">Flavobacterium buctense</name>
    <dbReference type="NCBI Taxonomy" id="1648146"/>
    <lineage>
        <taxon>Bacteria</taxon>
        <taxon>Pseudomonadati</taxon>
        <taxon>Bacteroidota</taxon>
        <taxon>Flavobacteriia</taxon>
        <taxon>Flavobacteriales</taxon>
        <taxon>Flavobacteriaceae</taxon>
        <taxon>Flavobacterium</taxon>
    </lineage>
</organism>
<name>A0ABU9E085_9FLAO</name>
<accession>A0ABU9E085</accession>
<sequence>MKTTNNSVAQKNVTNVRLFVLFVLLVLSSNGVFGQEVKVATVSNTTSTEVSISKNDSIVIAKETTIASMDFAVWFMGTNKTTTGSKSNVSFSKKALINSGINTNSVLIRSFLKKVSTQESSVA</sequence>
<evidence type="ECO:0000313" key="1">
    <source>
        <dbReference type="EMBL" id="MEK8179883.1"/>
    </source>
</evidence>
<dbReference type="Proteomes" id="UP001491349">
    <property type="component" value="Unassembled WGS sequence"/>
</dbReference>
<comment type="caution">
    <text evidence="1">The sequence shown here is derived from an EMBL/GenBank/DDBJ whole genome shotgun (WGS) entry which is preliminary data.</text>
</comment>
<protein>
    <submittedName>
        <fullName evidence="1">Uncharacterized protein</fullName>
    </submittedName>
</protein>
<dbReference type="RefSeq" id="WP_187660360.1">
    <property type="nucleotide sequence ID" value="NZ_JACTAB010000004.1"/>
</dbReference>
<evidence type="ECO:0000313" key="2">
    <source>
        <dbReference type="Proteomes" id="UP001491349"/>
    </source>
</evidence>